<sequence>MRKLSTIKQGKIKEILREILNIPTVLPPNSQALKGYDRTFRTRVGKLRLIYHINHDKKEVYVLGLDTRGEVYKIIRRLLD</sequence>
<dbReference type="Proteomes" id="UP000176725">
    <property type="component" value="Unassembled WGS sequence"/>
</dbReference>
<proteinExistence type="predicted"/>
<dbReference type="PANTHER" id="PTHR38813:SF1">
    <property type="entry name" value="TOXIN RELE1-RELATED"/>
    <property type="match status" value="1"/>
</dbReference>
<dbReference type="InterPro" id="IPR035093">
    <property type="entry name" value="RelE/ParE_toxin_dom_sf"/>
</dbReference>
<accession>A0A1F8BIF7</accession>
<dbReference type="EMBL" id="MGHH01000015">
    <property type="protein sequence ID" value="OGM63844.1"/>
    <property type="molecule type" value="Genomic_DNA"/>
</dbReference>
<dbReference type="InterPro" id="IPR052747">
    <property type="entry name" value="TA_system_RelE_toxin"/>
</dbReference>
<gene>
    <name evidence="1" type="ORF">A2893_02235</name>
</gene>
<evidence type="ECO:0008006" key="3">
    <source>
        <dbReference type="Google" id="ProtNLM"/>
    </source>
</evidence>
<name>A0A1F8BIF7_9BACT</name>
<organism evidence="1 2">
    <name type="scientific">Candidatus Woesebacteria bacterium RIFCSPLOWO2_01_FULL_39_25</name>
    <dbReference type="NCBI Taxonomy" id="1802521"/>
    <lineage>
        <taxon>Bacteria</taxon>
        <taxon>Candidatus Woeseibacteriota</taxon>
    </lineage>
</organism>
<comment type="caution">
    <text evidence="1">The sequence shown here is derived from an EMBL/GenBank/DDBJ whole genome shotgun (WGS) entry which is preliminary data.</text>
</comment>
<protein>
    <recommendedName>
        <fullName evidence="3">Plasmid stabilization protein</fullName>
    </recommendedName>
</protein>
<reference evidence="1 2" key="1">
    <citation type="journal article" date="2016" name="Nat. Commun.">
        <title>Thousands of microbial genomes shed light on interconnected biogeochemical processes in an aquifer system.</title>
        <authorList>
            <person name="Anantharaman K."/>
            <person name="Brown C.T."/>
            <person name="Hug L.A."/>
            <person name="Sharon I."/>
            <person name="Castelle C.J."/>
            <person name="Probst A.J."/>
            <person name="Thomas B.C."/>
            <person name="Singh A."/>
            <person name="Wilkins M.J."/>
            <person name="Karaoz U."/>
            <person name="Brodie E.L."/>
            <person name="Williams K.H."/>
            <person name="Hubbard S.S."/>
            <person name="Banfield J.F."/>
        </authorList>
    </citation>
    <scope>NUCLEOTIDE SEQUENCE [LARGE SCALE GENOMIC DNA]</scope>
</reference>
<dbReference type="SUPFAM" id="SSF143011">
    <property type="entry name" value="RelE-like"/>
    <property type="match status" value="1"/>
</dbReference>
<dbReference type="STRING" id="1802521.A2893_02235"/>
<evidence type="ECO:0000313" key="1">
    <source>
        <dbReference type="EMBL" id="OGM63844.1"/>
    </source>
</evidence>
<dbReference type="AlphaFoldDB" id="A0A1F8BIF7"/>
<dbReference type="PANTHER" id="PTHR38813">
    <property type="match status" value="1"/>
</dbReference>
<dbReference type="Gene3D" id="3.30.2310.20">
    <property type="entry name" value="RelE-like"/>
    <property type="match status" value="1"/>
</dbReference>
<evidence type="ECO:0000313" key="2">
    <source>
        <dbReference type="Proteomes" id="UP000176725"/>
    </source>
</evidence>